<dbReference type="GO" id="GO:0044695">
    <property type="term" value="C:Dsc E3 ubiquitin ligase complex"/>
    <property type="evidence" value="ECO:0007669"/>
    <property type="project" value="InterPro"/>
</dbReference>
<dbReference type="PANTHER" id="PTHR39405">
    <property type="entry name" value="DSC E3 UBIQUITIN LIGASE COMPLEX SUBUNIT 4"/>
    <property type="match status" value="1"/>
</dbReference>
<dbReference type="InterPro" id="IPR038967">
    <property type="entry name" value="Dsc4-like"/>
</dbReference>
<sequence>MTEHSEWASHSRSQLCSALDLAGFAVIVQAYLSDGSTILLALRSIVHTQLSCPLQSHPDRSLRFFMTALLVSSAAVLVYHATQALSTTTSKSVLIDFVGIDATPSRLIVLAWDCVLVAMQIALLVTSYEDGRSTATSSYLAFASYARFAQPAAATAASPVILQSSATEDPETASVTEEASSEDDMNIADMDVHAYKSTGRHQSKRDPFRRNIVHLDLRAVLDKTLSVQTTAASLNYLNGALSSFGAQLRSRRLQRRGRTGAREARLDDASDEERLIDRYAALEHAHIPSDGVRYPPVPPSF</sequence>
<dbReference type="InParanoid" id="G7EAC5"/>
<dbReference type="PANTHER" id="PTHR39405:SF1">
    <property type="entry name" value="DSC E3 UBIQUITIN LIGASE COMPLEX SUBUNIT 4"/>
    <property type="match status" value="1"/>
</dbReference>
<dbReference type="GO" id="GO:0005783">
    <property type="term" value="C:endoplasmic reticulum"/>
    <property type="evidence" value="ECO:0007669"/>
    <property type="project" value="TreeGrafter"/>
</dbReference>
<evidence type="ECO:0000313" key="4">
    <source>
        <dbReference type="Proteomes" id="UP000009131"/>
    </source>
</evidence>
<evidence type="ECO:0000256" key="1">
    <source>
        <dbReference type="SAM" id="MobiDB-lite"/>
    </source>
</evidence>
<gene>
    <name evidence="3" type="primary">Mo06488</name>
    <name evidence="3" type="ORF">E5Q_06488</name>
</gene>
<name>G7EAC5_MIXOS</name>
<dbReference type="AlphaFoldDB" id="G7EAC5"/>
<dbReference type="GO" id="GO:0032933">
    <property type="term" value="P:SREBP signaling pathway"/>
    <property type="evidence" value="ECO:0007669"/>
    <property type="project" value="InterPro"/>
</dbReference>
<keyword evidence="4" id="KW-1185">Reference proteome</keyword>
<evidence type="ECO:0000313" key="3">
    <source>
        <dbReference type="EMBL" id="GAA99785.1"/>
    </source>
</evidence>
<accession>G7EAC5</accession>
<dbReference type="STRING" id="764103.G7EAC5"/>
<reference evidence="3 4" key="2">
    <citation type="journal article" date="2012" name="Open Biol.">
        <title>Characteristics of nucleosomes and linker DNA regions on the genome of the basidiomycete Mixia osmundae revealed by mono- and dinucleosome mapping.</title>
        <authorList>
            <person name="Nishida H."/>
            <person name="Kondo S."/>
            <person name="Matsumoto T."/>
            <person name="Suzuki Y."/>
            <person name="Yoshikawa H."/>
            <person name="Taylor T.D."/>
            <person name="Sugiyama J."/>
        </authorList>
    </citation>
    <scope>NUCLEOTIDE SEQUENCE [LARGE SCALE GENOMIC DNA]</scope>
    <source>
        <strain evidence="4">CBS 9802 / IAM 14324 / JCM 22182 / KY 12970</strain>
    </source>
</reference>
<dbReference type="Pfam" id="PF08508">
    <property type="entry name" value="DUF1746"/>
    <property type="match status" value="1"/>
</dbReference>
<dbReference type="EMBL" id="BABT02000234">
    <property type="protein sequence ID" value="GAA99785.1"/>
    <property type="molecule type" value="Genomic_DNA"/>
</dbReference>
<reference evidence="3 4" key="1">
    <citation type="journal article" date="2011" name="J. Gen. Appl. Microbiol.">
        <title>Draft genome sequencing of the enigmatic basidiomycete Mixia osmundae.</title>
        <authorList>
            <person name="Nishida H."/>
            <person name="Nagatsuka Y."/>
            <person name="Sugiyama J."/>
        </authorList>
    </citation>
    <scope>NUCLEOTIDE SEQUENCE [LARGE SCALE GENOMIC DNA]</scope>
    <source>
        <strain evidence="4">CBS 9802 / IAM 14324 / JCM 22182 / KY 12970</strain>
    </source>
</reference>
<dbReference type="InterPro" id="IPR013715">
    <property type="entry name" value="DUF1746"/>
</dbReference>
<dbReference type="RefSeq" id="XP_014566444.1">
    <property type="nucleotide sequence ID" value="XM_014710958.1"/>
</dbReference>
<comment type="caution">
    <text evidence="3">The sequence shown here is derived from an EMBL/GenBank/DDBJ whole genome shotgun (WGS) entry which is preliminary data.</text>
</comment>
<protein>
    <recommendedName>
        <fullName evidence="2">DUF1746 domain-containing protein</fullName>
    </recommendedName>
</protein>
<dbReference type="Proteomes" id="UP000009131">
    <property type="component" value="Unassembled WGS sequence"/>
</dbReference>
<organism evidence="3 4">
    <name type="scientific">Mixia osmundae (strain CBS 9802 / IAM 14324 / JCM 22182 / KY 12970)</name>
    <dbReference type="NCBI Taxonomy" id="764103"/>
    <lineage>
        <taxon>Eukaryota</taxon>
        <taxon>Fungi</taxon>
        <taxon>Dikarya</taxon>
        <taxon>Basidiomycota</taxon>
        <taxon>Pucciniomycotina</taxon>
        <taxon>Mixiomycetes</taxon>
        <taxon>Mixiales</taxon>
        <taxon>Mixiaceae</taxon>
        <taxon>Mixia</taxon>
    </lineage>
</organism>
<dbReference type="HOGENOM" id="CLU_924650_0_0_1"/>
<feature type="domain" description="DUF1746" evidence="2">
    <location>
        <begin position="19"/>
        <end position="121"/>
    </location>
</feature>
<proteinExistence type="predicted"/>
<dbReference type="eggNOG" id="ENOG502S8Z6">
    <property type="taxonomic scope" value="Eukaryota"/>
</dbReference>
<feature type="region of interest" description="Disordered" evidence="1">
    <location>
        <begin position="167"/>
        <end position="187"/>
    </location>
</feature>
<evidence type="ECO:0000259" key="2">
    <source>
        <dbReference type="Pfam" id="PF08508"/>
    </source>
</evidence>
<dbReference type="OrthoDB" id="5428737at2759"/>